<dbReference type="Proteomes" id="UP001202922">
    <property type="component" value="Unassembled WGS sequence"/>
</dbReference>
<evidence type="ECO:0000313" key="2">
    <source>
        <dbReference type="EMBL" id="MCH6468713.1"/>
    </source>
</evidence>
<proteinExistence type="predicted"/>
<dbReference type="Pfam" id="PF04371">
    <property type="entry name" value="PAD_porph"/>
    <property type="match status" value="1"/>
</dbReference>
<evidence type="ECO:0000313" key="3">
    <source>
        <dbReference type="Proteomes" id="UP001202922"/>
    </source>
</evidence>
<keyword evidence="1" id="KW-0378">Hydrolase</keyword>
<name>A0ABS9TWE9_9MICC</name>
<protein>
    <submittedName>
        <fullName evidence="2">Agmatine deiminase family protein</fullName>
    </submittedName>
</protein>
<comment type="caution">
    <text evidence="2">The sequence shown here is derived from an EMBL/GenBank/DDBJ whole genome shotgun (WGS) entry which is preliminary data.</text>
</comment>
<dbReference type="Gene3D" id="3.75.10.10">
    <property type="entry name" value="L-arginine/glycine Amidinotransferase, Chain A"/>
    <property type="match status" value="1"/>
</dbReference>
<evidence type="ECO:0000256" key="1">
    <source>
        <dbReference type="ARBA" id="ARBA00022801"/>
    </source>
</evidence>
<gene>
    <name evidence="2" type="ORF">L0M17_01710</name>
</gene>
<dbReference type="InterPro" id="IPR007466">
    <property type="entry name" value="Peptidyl-Arg-deiminase_porph"/>
</dbReference>
<accession>A0ABS9TWE9</accession>
<dbReference type="PANTHER" id="PTHR31377">
    <property type="entry name" value="AGMATINE DEIMINASE-RELATED"/>
    <property type="match status" value="1"/>
</dbReference>
<dbReference type="RefSeq" id="WP_241050647.1">
    <property type="nucleotide sequence ID" value="NZ_JAKZBV010000001.1"/>
</dbReference>
<reference evidence="2 3" key="1">
    <citation type="submission" date="2022-03" db="EMBL/GenBank/DDBJ databases">
        <title>Sinomonas sp. isolated from a soil.</title>
        <authorList>
            <person name="Han J."/>
            <person name="Kim D.-U."/>
        </authorList>
    </citation>
    <scope>NUCLEOTIDE SEQUENCE [LARGE SCALE GENOMIC DNA]</scope>
    <source>
        <strain evidence="2 3">5-5</strain>
    </source>
</reference>
<keyword evidence="3" id="KW-1185">Reference proteome</keyword>
<dbReference type="PANTHER" id="PTHR31377:SF0">
    <property type="entry name" value="AGMATINE DEIMINASE-RELATED"/>
    <property type="match status" value="1"/>
</dbReference>
<sequence length="343" mass="37350">MTWRMPAETEPQERLWMAWPSGGYTLGETDAEAHEARAAWAAVAHAALRFEPVTMVVRPEDRAIAAAYLDARIGVVEAPLDDAWMRDIGPSFVKDYAGRLGAVDWVFNGWGQQSWASWEHDSAIGATVAQATGAEIVRSTLVNEGGGFQTDGLGTVLLTESVQLDPFRNPGLTKADVEAEFERAIGARHAVWLPRGLTRDTKEFGTRGHVDLVAAIPSPGALLVHVQTNPEHPDHEVSHELLEVLHASRTADGKPWQIAEVPAPEQLHDGEDWVDWSYINHVAVNDGVVACSFGDAQDEKALRLLADAYRGRQVSAVDARVIFARGGGIHCITQQQPASGRTH</sequence>
<dbReference type="EMBL" id="JAKZBV010000001">
    <property type="protein sequence ID" value="MCH6468713.1"/>
    <property type="molecule type" value="Genomic_DNA"/>
</dbReference>
<dbReference type="SUPFAM" id="SSF55909">
    <property type="entry name" value="Pentein"/>
    <property type="match status" value="1"/>
</dbReference>
<organism evidence="2 3">
    <name type="scientific">Sinomonas terrae</name>
    <dbReference type="NCBI Taxonomy" id="2908838"/>
    <lineage>
        <taxon>Bacteria</taxon>
        <taxon>Bacillati</taxon>
        <taxon>Actinomycetota</taxon>
        <taxon>Actinomycetes</taxon>
        <taxon>Micrococcales</taxon>
        <taxon>Micrococcaceae</taxon>
        <taxon>Sinomonas</taxon>
    </lineage>
</organism>